<keyword evidence="1" id="KW-0812">Transmembrane</keyword>
<dbReference type="Pfam" id="PF14244">
    <property type="entry name" value="Retrotran_gag_3"/>
    <property type="match status" value="1"/>
</dbReference>
<comment type="caution">
    <text evidence="3">The sequence shown here is derived from an EMBL/GenBank/DDBJ whole genome shotgun (WGS) entry which is preliminary data.</text>
</comment>
<dbReference type="Proteomes" id="UP001054821">
    <property type="component" value="Chromosome 2"/>
</dbReference>
<evidence type="ECO:0000259" key="2">
    <source>
        <dbReference type="Pfam" id="PF14244"/>
    </source>
</evidence>
<keyword evidence="1" id="KW-1133">Transmembrane helix</keyword>
<protein>
    <recommendedName>
        <fullName evidence="2">Retrotransposon Copia-like N-terminal domain-containing protein</fullName>
    </recommendedName>
</protein>
<organism evidence="3 4">
    <name type="scientific">Prunus dulcis</name>
    <name type="common">Almond</name>
    <name type="synonym">Amygdalus dulcis</name>
    <dbReference type="NCBI Taxonomy" id="3755"/>
    <lineage>
        <taxon>Eukaryota</taxon>
        <taxon>Viridiplantae</taxon>
        <taxon>Streptophyta</taxon>
        <taxon>Embryophyta</taxon>
        <taxon>Tracheophyta</taxon>
        <taxon>Spermatophyta</taxon>
        <taxon>Magnoliopsida</taxon>
        <taxon>eudicotyledons</taxon>
        <taxon>Gunneridae</taxon>
        <taxon>Pentapetalae</taxon>
        <taxon>rosids</taxon>
        <taxon>fabids</taxon>
        <taxon>Rosales</taxon>
        <taxon>Rosaceae</taxon>
        <taxon>Amygdaloideae</taxon>
        <taxon>Amygdaleae</taxon>
        <taxon>Prunus</taxon>
    </lineage>
</organism>
<gene>
    <name evidence="3" type="ORF">L3X38_011130</name>
</gene>
<dbReference type="InterPro" id="IPR029472">
    <property type="entry name" value="Copia-like_N"/>
</dbReference>
<sequence>MTFEDTLDNPIAAAKSSDLETRKNLDMALLIVTVCNDTSAALFTIWLNGKNYKTWLKMMLLHFSGQGKRGYLNGKVAQVEEDTSGFDLWCIEDSIFKGWLIKTMEPDLVELFLDLPTGKDV</sequence>
<evidence type="ECO:0000313" key="4">
    <source>
        <dbReference type="Proteomes" id="UP001054821"/>
    </source>
</evidence>
<proteinExistence type="predicted"/>
<keyword evidence="4" id="KW-1185">Reference proteome</keyword>
<reference evidence="3 4" key="1">
    <citation type="journal article" date="2022" name="G3 (Bethesda)">
        <title>Whole-genome sequence and methylome profiling of the almond [Prunus dulcis (Mill.) D.A. Webb] cultivar 'Nonpareil'.</title>
        <authorList>
            <person name="D'Amico-Willman K.M."/>
            <person name="Ouma W.Z."/>
            <person name="Meulia T."/>
            <person name="Sideli G.M."/>
            <person name="Gradziel T.M."/>
            <person name="Fresnedo-Ramirez J."/>
        </authorList>
    </citation>
    <scope>NUCLEOTIDE SEQUENCE [LARGE SCALE GENOMIC DNA]</scope>
    <source>
        <strain evidence="3">Clone GOH B32 T37-40</strain>
    </source>
</reference>
<keyword evidence="1" id="KW-0472">Membrane</keyword>
<dbReference type="EMBL" id="JAJFAZ020000002">
    <property type="protein sequence ID" value="KAI5343254.1"/>
    <property type="molecule type" value="Genomic_DNA"/>
</dbReference>
<feature type="domain" description="Retrotransposon Copia-like N-terminal" evidence="2">
    <location>
        <begin position="37"/>
        <end position="76"/>
    </location>
</feature>
<name>A0AAD4ZEV3_PRUDU</name>
<evidence type="ECO:0000256" key="1">
    <source>
        <dbReference type="SAM" id="Phobius"/>
    </source>
</evidence>
<dbReference type="PANTHER" id="PTHR37610:SF38">
    <property type="entry name" value="RETROTRANSPOSON COPIA-LIKE N-TERMINAL DOMAIN-CONTAINING PROTEIN"/>
    <property type="match status" value="1"/>
</dbReference>
<dbReference type="AlphaFoldDB" id="A0AAD4ZEV3"/>
<accession>A0AAD4ZEV3</accession>
<feature type="transmembrane region" description="Helical" evidence="1">
    <location>
        <begin position="27"/>
        <end position="49"/>
    </location>
</feature>
<evidence type="ECO:0000313" key="3">
    <source>
        <dbReference type="EMBL" id="KAI5343254.1"/>
    </source>
</evidence>
<dbReference type="PANTHER" id="PTHR37610">
    <property type="entry name" value="CCHC-TYPE DOMAIN-CONTAINING PROTEIN"/>
    <property type="match status" value="1"/>
</dbReference>